<protein>
    <submittedName>
        <fullName evidence="2">Uncharacterized protein</fullName>
    </submittedName>
</protein>
<name>C9ZAF6_STRSW</name>
<evidence type="ECO:0000313" key="3">
    <source>
        <dbReference type="Proteomes" id="UP000001444"/>
    </source>
</evidence>
<dbReference type="Proteomes" id="UP000001444">
    <property type="component" value="Chromosome"/>
</dbReference>
<feature type="compositionally biased region" description="Basic and acidic residues" evidence="1">
    <location>
        <begin position="49"/>
        <end position="60"/>
    </location>
</feature>
<dbReference type="HOGENOM" id="CLU_2810773_0_0_11"/>
<organism evidence="2 3">
    <name type="scientific">Streptomyces scabiei (strain 87.22)</name>
    <dbReference type="NCBI Taxonomy" id="680198"/>
    <lineage>
        <taxon>Bacteria</taxon>
        <taxon>Bacillati</taxon>
        <taxon>Actinomycetota</taxon>
        <taxon>Actinomycetes</taxon>
        <taxon>Kitasatosporales</taxon>
        <taxon>Streptomycetaceae</taxon>
        <taxon>Streptomyces</taxon>
    </lineage>
</organism>
<reference evidence="2 3" key="1">
    <citation type="journal article" date="2010" name="Mol. Plant Microbe Interact.">
        <title>Streptomyces scabies 87-22 contains a coronafacic acid-like biosynthetic cluster that contributes to plant-microbe interactions.</title>
        <authorList>
            <person name="Bignell D.R."/>
            <person name="Seipke R.F."/>
            <person name="Huguet-Tapia J.C."/>
            <person name="Chambers A.H."/>
            <person name="Parry R.J."/>
            <person name="Loria R."/>
        </authorList>
    </citation>
    <scope>NUCLEOTIDE SEQUENCE [LARGE SCALE GENOMIC DNA]</scope>
    <source>
        <strain evidence="2 3">87.22</strain>
    </source>
</reference>
<evidence type="ECO:0000256" key="1">
    <source>
        <dbReference type="SAM" id="MobiDB-lite"/>
    </source>
</evidence>
<evidence type="ECO:0000313" key="2">
    <source>
        <dbReference type="EMBL" id="CBG70150.1"/>
    </source>
</evidence>
<sequence>MGLGVNVPPRPWADDGESPTGVRAGAVEVGRHVPRAPADARPRGPPRTLDSDLMRVKSEGQSRPLAC</sequence>
<dbReference type="STRING" id="680198.SCAB_30452"/>
<dbReference type="AlphaFoldDB" id="C9ZAF6"/>
<dbReference type="KEGG" id="scb:SCAB_30452"/>
<dbReference type="EMBL" id="FN554889">
    <property type="protein sequence ID" value="CBG70150.1"/>
    <property type="molecule type" value="Genomic_DNA"/>
</dbReference>
<accession>C9ZAF6</accession>
<gene>
    <name evidence="2" type="ordered locus">SCAB_30452</name>
</gene>
<feature type="region of interest" description="Disordered" evidence="1">
    <location>
        <begin position="1"/>
        <end position="67"/>
    </location>
</feature>
<keyword evidence="3" id="KW-1185">Reference proteome</keyword>
<proteinExistence type="predicted"/>